<dbReference type="HOGENOM" id="CLU_2684020_0_0_11"/>
<gene>
    <name evidence="1" type="ordered locus">MUL_5109</name>
</gene>
<organism evidence="1 2">
    <name type="scientific">Mycobacterium ulcerans (strain Agy99)</name>
    <dbReference type="NCBI Taxonomy" id="362242"/>
    <lineage>
        <taxon>Bacteria</taxon>
        <taxon>Bacillati</taxon>
        <taxon>Actinomycetota</taxon>
        <taxon>Actinomycetes</taxon>
        <taxon>Mycobacteriales</taxon>
        <taxon>Mycobacteriaceae</taxon>
        <taxon>Mycobacterium</taxon>
        <taxon>Mycobacterium ulcerans group</taxon>
    </lineage>
</organism>
<evidence type="ECO:0000313" key="2">
    <source>
        <dbReference type="Proteomes" id="UP000000765"/>
    </source>
</evidence>
<reference evidence="1 2" key="1">
    <citation type="journal article" date="2007" name="Genome Res.">
        <title>Reductive evolution and niche adaptation inferred from the genome of Mycobacterium ulcerans, the causative agent of Buruli ulcer.</title>
        <authorList>
            <person name="Stinear T.P."/>
            <person name="Seemann T."/>
            <person name="Pidot S."/>
            <person name="Frigui W."/>
            <person name="Reysset G."/>
            <person name="Garnier T."/>
            <person name="Meurice G."/>
            <person name="Simon D."/>
            <person name="Bouchier C."/>
            <person name="Ma L."/>
            <person name="Tichit M."/>
            <person name="Porter J.L."/>
            <person name="Ryan J."/>
            <person name="Johnson P.D."/>
            <person name="Davies J.K."/>
            <person name="Jenkin G.A."/>
            <person name="Small P.L."/>
            <person name="Jones L.M."/>
            <person name="Tekaia F."/>
            <person name="Laval F."/>
            <person name="Daffe M."/>
            <person name="Parkhill J."/>
            <person name="Cole S.T."/>
        </authorList>
    </citation>
    <scope>NUCLEOTIDE SEQUENCE [LARGE SCALE GENOMIC DNA]</scope>
    <source>
        <strain evidence="1 2">Agy99</strain>
    </source>
</reference>
<dbReference type="eggNOG" id="ENOG50328ID">
    <property type="taxonomic scope" value="Bacteria"/>
</dbReference>
<dbReference type="EMBL" id="CP000325">
    <property type="protein sequence ID" value="ABL03778.1"/>
    <property type="molecule type" value="Genomic_DNA"/>
</dbReference>
<dbReference type="KEGG" id="mul:MUL_5109"/>
<dbReference type="Proteomes" id="UP000000765">
    <property type="component" value="Chromosome"/>
</dbReference>
<sequence length="74" mass="8106">MVRGRLVGGPGVNQGLIMRIMFTTLECLVTLGGLVWGGNIHHVDASCMWMQAVCSSPPGDYKLQFSALGREVRW</sequence>
<evidence type="ECO:0000313" key="1">
    <source>
        <dbReference type="EMBL" id="ABL03778.1"/>
    </source>
</evidence>
<accession>A0PN59</accession>
<name>A0PN59_MYCUA</name>
<proteinExistence type="predicted"/>
<dbReference type="AlphaFoldDB" id="A0PN59"/>
<protein>
    <submittedName>
        <fullName evidence="1">Uncharacterized protein</fullName>
    </submittedName>
</protein>